<proteinExistence type="predicted"/>
<feature type="region of interest" description="Disordered" evidence="1">
    <location>
        <begin position="215"/>
        <end position="235"/>
    </location>
</feature>
<feature type="compositionally biased region" description="Polar residues" evidence="1">
    <location>
        <begin position="555"/>
        <end position="573"/>
    </location>
</feature>
<feature type="region of interest" description="Disordered" evidence="1">
    <location>
        <begin position="534"/>
        <end position="593"/>
    </location>
</feature>
<dbReference type="EMBL" id="CAJNOC010000123">
    <property type="protein sequence ID" value="CAF0717117.1"/>
    <property type="molecule type" value="Genomic_DNA"/>
</dbReference>
<feature type="compositionally biased region" description="Pro residues" evidence="1">
    <location>
        <begin position="632"/>
        <end position="641"/>
    </location>
</feature>
<evidence type="ECO:0000313" key="2">
    <source>
        <dbReference type="EMBL" id="CAF0717117.1"/>
    </source>
</evidence>
<feature type="compositionally biased region" description="Basic and acidic residues" evidence="1">
    <location>
        <begin position="217"/>
        <end position="234"/>
    </location>
</feature>
<feature type="compositionally biased region" description="Low complexity" evidence="1">
    <location>
        <begin position="535"/>
        <end position="554"/>
    </location>
</feature>
<feature type="compositionally biased region" description="Low complexity" evidence="1">
    <location>
        <begin position="393"/>
        <end position="409"/>
    </location>
</feature>
<dbReference type="OrthoDB" id="10617673at2759"/>
<name>A0A813MBB8_9BILA</name>
<dbReference type="Proteomes" id="UP000663879">
    <property type="component" value="Unassembled WGS sequence"/>
</dbReference>
<evidence type="ECO:0000256" key="1">
    <source>
        <dbReference type="SAM" id="MobiDB-lite"/>
    </source>
</evidence>
<feature type="compositionally biased region" description="Basic and acidic residues" evidence="1">
    <location>
        <begin position="415"/>
        <end position="432"/>
    </location>
</feature>
<dbReference type="PRINTS" id="PR01217">
    <property type="entry name" value="PRICHEXTENSN"/>
</dbReference>
<feature type="compositionally biased region" description="Pro residues" evidence="1">
    <location>
        <begin position="684"/>
        <end position="732"/>
    </location>
</feature>
<feature type="compositionally biased region" description="Low complexity" evidence="1">
    <location>
        <begin position="498"/>
        <end position="514"/>
    </location>
</feature>
<feature type="compositionally biased region" description="Low complexity" evidence="1">
    <location>
        <begin position="471"/>
        <end position="485"/>
    </location>
</feature>
<dbReference type="AlphaFoldDB" id="A0A813MBB8"/>
<feature type="region of interest" description="Disordered" evidence="1">
    <location>
        <begin position="165"/>
        <end position="188"/>
    </location>
</feature>
<feature type="compositionally biased region" description="Basic and acidic residues" evidence="1">
    <location>
        <begin position="769"/>
        <end position="779"/>
    </location>
</feature>
<keyword evidence="3" id="KW-1185">Reference proteome</keyword>
<feature type="compositionally biased region" description="Pro residues" evidence="1">
    <location>
        <begin position="648"/>
        <end position="670"/>
    </location>
</feature>
<comment type="caution">
    <text evidence="2">The sequence shown here is derived from an EMBL/GenBank/DDBJ whole genome shotgun (WGS) entry which is preliminary data.</text>
</comment>
<feature type="region of interest" description="Disordered" evidence="1">
    <location>
        <begin position="609"/>
        <end position="779"/>
    </location>
</feature>
<organism evidence="2 3">
    <name type="scientific">Brachionus calyciflorus</name>
    <dbReference type="NCBI Taxonomy" id="104777"/>
    <lineage>
        <taxon>Eukaryota</taxon>
        <taxon>Metazoa</taxon>
        <taxon>Spiralia</taxon>
        <taxon>Gnathifera</taxon>
        <taxon>Rotifera</taxon>
        <taxon>Eurotatoria</taxon>
        <taxon>Monogononta</taxon>
        <taxon>Pseudotrocha</taxon>
        <taxon>Ploima</taxon>
        <taxon>Brachionidae</taxon>
        <taxon>Brachionus</taxon>
    </lineage>
</organism>
<feature type="region of interest" description="Disordered" evidence="1">
    <location>
        <begin position="471"/>
        <end position="519"/>
    </location>
</feature>
<accession>A0A813MBB8</accession>
<evidence type="ECO:0000313" key="3">
    <source>
        <dbReference type="Proteomes" id="UP000663879"/>
    </source>
</evidence>
<sequence length="779" mass="86147">MSTEIFISNNNQETTCRSSSILSNTTKKPALPPKPKLSLAETKTLLINDTSKTSFEENKNFNLLLNSLREKFSISHESNSSSMTFSNLTSSQINSDMTELKSLNQVDTINDFSLLDEIYAEIEDKNLFQKTKNLKTVQSPCSCSNSSQSSQYSCSSCSYPSSECTESRPPLPTVPPPSLDSNETDKRTSLSLEEEIVLEIRSKLLNQEFLLSKTTPKKNENNEENSDRVEDKPSECVPILEPEYLEPILVHKSEKKLNDKISTNQTSHKFSSNQFILSPSKIKSYLTKSPKSTNSDPTIQTKTFSYLIKKSNKLTSTLKLMRTKSNSIPSQSIYSQPVDETPVAIHGSSLNLTSMQSSVEISRPTLISQTFDLTKQNLIEIKNDENSHEAVRSSSSFNSSFDTSSTSSSLYSPDNKNETESEHDSFSNENNFDCKKKMFSENASPTIEPNLIITNVYEEDDLIATHQQTKYNTNTNNTSNHYASNSIINKPLPAPPINSTNSVNNNNRSSNKENGISNVNTNFQNQKKVLENLFSSSSTSSTSSTNSTSSSTSSVNVQNYSKPTDTANKNRQNGGEIKKMAPPVPPPRQDLSKDDTLVLNKCQNNQIPAFPKPVRAASPSPAVIAPQFPTSNKPPPPPPIMPNQMQNPPLPPTPPIYNAPPQPNQPPPLPAYNRSNPNLQKSAPVPPPPPVAPPPVPEKYNHPPPPPPPNQPPPPPPNRPAPPRPPPQPPTTKPLDELERRFQFLPLPALSDLPRVFNPPSDRQYPSARYEKLRSNGGP</sequence>
<protein>
    <submittedName>
        <fullName evidence="2">Uncharacterized protein</fullName>
    </submittedName>
</protein>
<reference evidence="2" key="1">
    <citation type="submission" date="2021-02" db="EMBL/GenBank/DDBJ databases">
        <authorList>
            <person name="Nowell W R."/>
        </authorList>
    </citation>
    <scope>NUCLEOTIDE SEQUENCE</scope>
    <source>
        <strain evidence="2">Ploen Becks lab</strain>
    </source>
</reference>
<gene>
    <name evidence="2" type="ORF">OXX778_LOCUS1778</name>
</gene>
<feature type="compositionally biased region" description="Pro residues" evidence="1">
    <location>
        <begin position="169"/>
        <end position="178"/>
    </location>
</feature>
<feature type="region of interest" description="Disordered" evidence="1">
    <location>
        <begin position="385"/>
        <end position="432"/>
    </location>
</feature>